<feature type="compositionally biased region" description="Basic residues" evidence="1">
    <location>
        <begin position="70"/>
        <end position="101"/>
    </location>
</feature>
<dbReference type="EMBL" id="HBGW01079634">
    <property type="protein sequence ID" value="CAD9632081.1"/>
    <property type="molecule type" value="Transcribed_RNA"/>
</dbReference>
<organism evidence="2">
    <name type="scientific">Zooxanthella nutricula</name>
    <dbReference type="NCBI Taxonomy" id="1333877"/>
    <lineage>
        <taxon>Eukaryota</taxon>
        <taxon>Sar</taxon>
        <taxon>Alveolata</taxon>
        <taxon>Dinophyceae</taxon>
        <taxon>Peridiniales</taxon>
        <taxon>Peridiniales incertae sedis</taxon>
        <taxon>Zooxanthella</taxon>
    </lineage>
</organism>
<name>A0A7S2Q3X7_9DINO</name>
<feature type="region of interest" description="Disordered" evidence="1">
    <location>
        <begin position="44"/>
        <end position="119"/>
    </location>
</feature>
<proteinExistence type="predicted"/>
<feature type="compositionally biased region" description="Basic residues" evidence="1">
    <location>
        <begin position="44"/>
        <end position="60"/>
    </location>
</feature>
<accession>A0A7S2Q3X7</accession>
<protein>
    <submittedName>
        <fullName evidence="2">Uncharacterized protein</fullName>
    </submittedName>
</protein>
<sequence length="119" mass="15048">MQQHWRKLRWSRLLRMWIGWRKSRRPRLAQRLLLRRQRPLLLSMRRKPLGSPPPKHRLCRSLRSSERLRMRTGRRRIQQPLRRKRRWNLQRKRHRPRRPQQRTKPPASVPPRLPGHFRH</sequence>
<gene>
    <name evidence="2" type="ORF">BRAN1462_LOCUS50598</name>
</gene>
<dbReference type="AlphaFoldDB" id="A0A7S2Q3X7"/>
<evidence type="ECO:0000256" key="1">
    <source>
        <dbReference type="SAM" id="MobiDB-lite"/>
    </source>
</evidence>
<reference evidence="2" key="1">
    <citation type="submission" date="2021-01" db="EMBL/GenBank/DDBJ databases">
        <authorList>
            <person name="Corre E."/>
            <person name="Pelletier E."/>
            <person name="Niang G."/>
            <person name="Scheremetjew M."/>
            <person name="Finn R."/>
            <person name="Kale V."/>
            <person name="Holt S."/>
            <person name="Cochrane G."/>
            <person name="Meng A."/>
            <person name="Brown T."/>
            <person name="Cohen L."/>
        </authorList>
    </citation>
    <scope>NUCLEOTIDE SEQUENCE</scope>
    <source>
        <strain evidence="2">RCC3387</strain>
    </source>
</reference>
<evidence type="ECO:0000313" key="2">
    <source>
        <dbReference type="EMBL" id="CAD9632081.1"/>
    </source>
</evidence>